<dbReference type="Pfam" id="PF02469">
    <property type="entry name" value="Fasciclin"/>
    <property type="match status" value="2"/>
</dbReference>
<dbReference type="AlphaFoldDB" id="A0A4Q2UKU2"/>
<proteinExistence type="predicted"/>
<feature type="domain" description="FAS1" evidence="2">
    <location>
        <begin position="119"/>
        <end position="255"/>
    </location>
</feature>
<dbReference type="SUPFAM" id="SSF82153">
    <property type="entry name" value="FAS1 domain"/>
    <property type="match status" value="2"/>
</dbReference>
<evidence type="ECO:0000259" key="2">
    <source>
        <dbReference type="PROSITE" id="PS50213"/>
    </source>
</evidence>
<feature type="domain" description="FAS1" evidence="2">
    <location>
        <begin position="1"/>
        <end position="115"/>
    </location>
</feature>
<protein>
    <submittedName>
        <fullName evidence="3">Fasciclin domain-containing protein</fullName>
    </submittedName>
</protein>
<accession>A0A4Q2UKU2</accession>
<organism evidence="3 4">
    <name type="scientific">Spirosoma sordidisoli</name>
    <dbReference type="NCBI Taxonomy" id="2502893"/>
    <lineage>
        <taxon>Bacteria</taxon>
        <taxon>Pseudomonadati</taxon>
        <taxon>Bacteroidota</taxon>
        <taxon>Cytophagia</taxon>
        <taxon>Cytophagales</taxon>
        <taxon>Cytophagaceae</taxon>
        <taxon>Spirosoma</taxon>
    </lineage>
</organism>
<keyword evidence="1" id="KW-0732">Signal</keyword>
<feature type="chain" id="PRO_5021019285" evidence="1">
    <location>
        <begin position="22"/>
        <end position="257"/>
    </location>
</feature>
<dbReference type="FunFam" id="2.30.180.10:FF:000032">
    <property type="entry name" value="Fasciclin domain-containing protein, putative"/>
    <property type="match status" value="1"/>
</dbReference>
<dbReference type="PROSITE" id="PS50213">
    <property type="entry name" value="FAS1"/>
    <property type="match status" value="2"/>
</dbReference>
<evidence type="ECO:0000313" key="4">
    <source>
        <dbReference type="Proteomes" id="UP000290407"/>
    </source>
</evidence>
<dbReference type="InterPro" id="IPR000782">
    <property type="entry name" value="FAS1_domain"/>
</dbReference>
<evidence type="ECO:0000256" key="1">
    <source>
        <dbReference type="SAM" id="SignalP"/>
    </source>
</evidence>
<dbReference type="Proteomes" id="UP000290407">
    <property type="component" value="Unassembled WGS sequence"/>
</dbReference>
<keyword evidence="4" id="KW-1185">Reference proteome</keyword>
<dbReference type="PANTHER" id="PTHR10900">
    <property type="entry name" value="PERIOSTIN-RELATED"/>
    <property type="match status" value="1"/>
</dbReference>
<dbReference type="InterPro" id="IPR036378">
    <property type="entry name" value="FAS1_dom_sf"/>
</dbReference>
<sequence length="257" mass="26681">MAVVRAGLASALASGNLTVFAPTNAAFQAAGFADETAINNADLNTLRQILLYHVIGTERYFADRLPARLTGFRTLQGEQVYAVREQRGILVNGITVTQANVRATNGVVHVIDRVLLPPAGNLAEIAVANPNLTYLVAALQRAGLVQTIATGGPFTVFAPTNAAFQAAGFPTIASIQSADPAVLTRILTYHVLNERAFAAGLRTNAVTTIQGGQVFITASSAGVSVKGNANASPSTVVTADVLGLNGIVHVIDQVLLP</sequence>
<name>A0A4Q2UKU2_9BACT</name>
<feature type="signal peptide" evidence="1">
    <location>
        <begin position="1"/>
        <end position="21"/>
    </location>
</feature>
<evidence type="ECO:0000313" key="3">
    <source>
        <dbReference type="EMBL" id="RYC69302.1"/>
    </source>
</evidence>
<gene>
    <name evidence="3" type="ORF">EQG79_17720</name>
</gene>
<reference evidence="3 4" key="1">
    <citation type="submission" date="2019-01" db="EMBL/GenBank/DDBJ databases">
        <title>Spirosoma flava sp. nov., a propanil-degrading bacterium isolated from herbicide-contaminated soil.</title>
        <authorList>
            <person name="Zhang L."/>
            <person name="Jiang J.-D."/>
        </authorList>
    </citation>
    <scope>NUCLEOTIDE SEQUENCE [LARGE SCALE GENOMIC DNA]</scope>
    <source>
        <strain evidence="3 4">TY50</strain>
    </source>
</reference>
<dbReference type="EMBL" id="SBLB01000004">
    <property type="protein sequence ID" value="RYC69302.1"/>
    <property type="molecule type" value="Genomic_DNA"/>
</dbReference>
<dbReference type="GO" id="GO:0005615">
    <property type="term" value="C:extracellular space"/>
    <property type="evidence" value="ECO:0007669"/>
    <property type="project" value="TreeGrafter"/>
</dbReference>
<dbReference type="InterPro" id="IPR050904">
    <property type="entry name" value="Adhesion/Biosynth-related"/>
</dbReference>
<dbReference type="PANTHER" id="PTHR10900:SF77">
    <property type="entry name" value="FI19380P1"/>
    <property type="match status" value="1"/>
</dbReference>
<comment type="caution">
    <text evidence="3">The sequence shown here is derived from an EMBL/GenBank/DDBJ whole genome shotgun (WGS) entry which is preliminary data.</text>
</comment>
<dbReference type="SMART" id="SM00554">
    <property type="entry name" value="FAS1"/>
    <property type="match status" value="2"/>
</dbReference>
<dbReference type="Gene3D" id="2.30.180.10">
    <property type="entry name" value="FAS1 domain"/>
    <property type="match status" value="2"/>
</dbReference>